<evidence type="ECO:0000313" key="3">
    <source>
        <dbReference type="EMBL" id="GGY98075.1"/>
    </source>
</evidence>
<dbReference type="GO" id="GO:0003796">
    <property type="term" value="F:lysozyme activity"/>
    <property type="evidence" value="ECO:0007669"/>
    <property type="project" value="InterPro"/>
</dbReference>
<keyword evidence="2" id="KW-0472">Membrane</keyword>
<dbReference type="CDD" id="cd00599">
    <property type="entry name" value="GH25_muramidase"/>
    <property type="match status" value="1"/>
</dbReference>
<dbReference type="PROSITE" id="PS51904">
    <property type="entry name" value="GLYCOSYL_HYDROL_F25_2"/>
    <property type="match status" value="1"/>
</dbReference>
<proteinExistence type="inferred from homology"/>
<comment type="similarity">
    <text evidence="1">Belongs to the glycosyl hydrolase 25 family.</text>
</comment>
<dbReference type="RefSeq" id="WP_373299110.1">
    <property type="nucleotide sequence ID" value="NZ_BMZA01000002.1"/>
</dbReference>
<dbReference type="EMBL" id="BMZA01000002">
    <property type="protein sequence ID" value="GGY98075.1"/>
    <property type="molecule type" value="Genomic_DNA"/>
</dbReference>
<dbReference type="AlphaFoldDB" id="A0A918UEM8"/>
<evidence type="ECO:0000256" key="1">
    <source>
        <dbReference type="ARBA" id="ARBA00010646"/>
    </source>
</evidence>
<dbReference type="GO" id="GO:0009253">
    <property type="term" value="P:peptidoglycan catabolic process"/>
    <property type="evidence" value="ECO:0007669"/>
    <property type="project" value="InterPro"/>
</dbReference>
<dbReference type="Pfam" id="PF01183">
    <property type="entry name" value="Glyco_hydro_25"/>
    <property type="match status" value="1"/>
</dbReference>
<dbReference type="GO" id="GO:0016052">
    <property type="term" value="P:carbohydrate catabolic process"/>
    <property type="evidence" value="ECO:0007669"/>
    <property type="project" value="TreeGrafter"/>
</dbReference>
<dbReference type="GO" id="GO:0016998">
    <property type="term" value="P:cell wall macromolecule catabolic process"/>
    <property type="evidence" value="ECO:0007669"/>
    <property type="project" value="InterPro"/>
</dbReference>
<reference evidence="3" key="2">
    <citation type="submission" date="2020-09" db="EMBL/GenBank/DDBJ databases">
        <authorList>
            <person name="Sun Q."/>
            <person name="Kim S."/>
        </authorList>
    </citation>
    <scope>NUCLEOTIDE SEQUENCE</scope>
    <source>
        <strain evidence="3">KCTC 32255</strain>
    </source>
</reference>
<dbReference type="Gene3D" id="3.20.20.80">
    <property type="entry name" value="Glycosidases"/>
    <property type="match status" value="1"/>
</dbReference>
<dbReference type="PANTHER" id="PTHR34135:SF2">
    <property type="entry name" value="LYSOZYME"/>
    <property type="match status" value="1"/>
</dbReference>
<evidence type="ECO:0000256" key="2">
    <source>
        <dbReference type="SAM" id="Phobius"/>
    </source>
</evidence>
<comment type="caution">
    <text evidence="3">The sequence shown here is derived from an EMBL/GenBank/DDBJ whole genome shotgun (WGS) entry which is preliminary data.</text>
</comment>
<protein>
    <recommendedName>
        <fullName evidence="5">Lysozyme</fullName>
    </recommendedName>
</protein>
<evidence type="ECO:0000313" key="4">
    <source>
        <dbReference type="Proteomes" id="UP000648075"/>
    </source>
</evidence>
<dbReference type="InterPro" id="IPR002053">
    <property type="entry name" value="Glyco_hydro_25"/>
</dbReference>
<feature type="transmembrane region" description="Helical" evidence="2">
    <location>
        <begin position="21"/>
        <end position="43"/>
    </location>
</feature>
<dbReference type="SUPFAM" id="SSF51445">
    <property type="entry name" value="(Trans)glycosidases"/>
    <property type="match status" value="1"/>
</dbReference>
<keyword evidence="2" id="KW-0812">Transmembrane</keyword>
<organism evidence="3 4">
    <name type="scientific">Novosphingobium colocasiae</name>
    <dbReference type="NCBI Taxonomy" id="1256513"/>
    <lineage>
        <taxon>Bacteria</taxon>
        <taxon>Pseudomonadati</taxon>
        <taxon>Pseudomonadota</taxon>
        <taxon>Alphaproteobacteria</taxon>
        <taxon>Sphingomonadales</taxon>
        <taxon>Sphingomonadaceae</taxon>
        <taxon>Novosphingobium</taxon>
    </lineage>
</organism>
<keyword evidence="2" id="KW-1133">Transmembrane helix</keyword>
<accession>A0A918UEM8</accession>
<dbReference type="PANTHER" id="PTHR34135">
    <property type="entry name" value="LYSOZYME"/>
    <property type="match status" value="1"/>
</dbReference>
<dbReference type="InterPro" id="IPR017853">
    <property type="entry name" value="GH"/>
</dbReference>
<dbReference type="Proteomes" id="UP000648075">
    <property type="component" value="Unassembled WGS sequence"/>
</dbReference>
<reference evidence="3" key="1">
    <citation type="journal article" date="2014" name="Int. J. Syst. Evol. Microbiol.">
        <title>Complete genome sequence of Corynebacterium casei LMG S-19264T (=DSM 44701T), isolated from a smear-ripened cheese.</title>
        <authorList>
            <consortium name="US DOE Joint Genome Institute (JGI-PGF)"/>
            <person name="Walter F."/>
            <person name="Albersmeier A."/>
            <person name="Kalinowski J."/>
            <person name="Ruckert C."/>
        </authorList>
    </citation>
    <scope>NUCLEOTIDE SEQUENCE</scope>
    <source>
        <strain evidence="3">KCTC 32255</strain>
    </source>
</reference>
<keyword evidence="4" id="KW-1185">Reference proteome</keyword>
<evidence type="ECO:0008006" key="5">
    <source>
        <dbReference type="Google" id="ProtNLM"/>
    </source>
</evidence>
<sequence>MARKAGGARSRPRGGRGGRTGITYQVLGALLLAGLIAAAVWWWQQHHWIPPRDAFPVQGVEIGEADGPVNWGSIKAIGADFAYLDASASAFARDPAFVGNLQGAREAGLQVGALHRYDPCQPADRQAANFVVTVPGDQTLLPAAIELDMLADKCPVTVNEAKVESELMTFINQVETHTGKALILKISPAFEARYAIAAKLDRNIWLVRDRWQPDYAGRPWTLWTANSSLSSEVVAGDLRWVVMQP</sequence>
<name>A0A918UEM8_9SPHN</name>
<gene>
    <name evidence="3" type="ORF">GCM10011614_11530</name>
</gene>